<keyword evidence="2" id="KW-1185">Reference proteome</keyword>
<organism evidence="1 2">
    <name type="scientific">Cymbomonas tetramitiformis</name>
    <dbReference type="NCBI Taxonomy" id="36881"/>
    <lineage>
        <taxon>Eukaryota</taxon>
        <taxon>Viridiplantae</taxon>
        <taxon>Chlorophyta</taxon>
        <taxon>Pyramimonadophyceae</taxon>
        <taxon>Pyramimonadales</taxon>
        <taxon>Pyramimonadaceae</taxon>
        <taxon>Cymbomonas</taxon>
    </lineage>
</organism>
<accession>A0AAE0FF82</accession>
<dbReference type="EMBL" id="LGRX02019409">
    <property type="protein sequence ID" value="KAK3258609.1"/>
    <property type="molecule type" value="Genomic_DNA"/>
</dbReference>
<proteinExistence type="predicted"/>
<sequence>MLWETLLEKQQEVFGNRARKLKVFPLTRFAYAYLMISCALYNWPILRDIPEWPDYLIVQEKYPDARADFYCFESLVGNTVFKSEGQAAHGIIEPLSRMLHYLEGDSVPPSHLLPLYCLYYSFVCELPLAVTTRLNNETIVGVSTMVKDRWLGRTTAPRKVGLRHDLHCLAFSLDVYVRALIVLIFGEARLERIDRTYSDENVFAAIKNYNGGLEDAKYHRLVQEVESFRAKQEPYGVKSRAVEGMLRANVPIKIHPLLSDEEKKNKFIYFLCCLQHLHIITSNHTFWNSITVISSDGSLFIQMVIIVLQIIIHACSIERISKNCDMVHSKARASFRDVNVRKSIFCFTNLLLQKKTTLSYKEYCTTVLSPEDAADVVLSFETELDSSDDDLPCGGAGTAQEPLEAEDDDIDVSLPAVVHAPYGLSVPCRFFCRGKAFCVLDGCNNFSCCIYFDAVESRRLAGGQDTKVCP</sequence>
<reference evidence="1 2" key="1">
    <citation type="journal article" date="2015" name="Genome Biol. Evol.">
        <title>Comparative Genomics of a Bacterivorous Green Alga Reveals Evolutionary Causalities and Consequences of Phago-Mixotrophic Mode of Nutrition.</title>
        <authorList>
            <person name="Burns J.A."/>
            <person name="Paasch A."/>
            <person name="Narechania A."/>
            <person name="Kim E."/>
        </authorList>
    </citation>
    <scope>NUCLEOTIDE SEQUENCE [LARGE SCALE GENOMIC DNA]</scope>
    <source>
        <strain evidence="1 2">PLY_AMNH</strain>
    </source>
</reference>
<dbReference type="AlphaFoldDB" id="A0AAE0FF82"/>
<evidence type="ECO:0000313" key="2">
    <source>
        <dbReference type="Proteomes" id="UP001190700"/>
    </source>
</evidence>
<evidence type="ECO:0000313" key="1">
    <source>
        <dbReference type="EMBL" id="KAK3258609.1"/>
    </source>
</evidence>
<dbReference type="Proteomes" id="UP001190700">
    <property type="component" value="Unassembled WGS sequence"/>
</dbReference>
<gene>
    <name evidence="1" type="ORF">CYMTET_32352</name>
</gene>
<protein>
    <submittedName>
        <fullName evidence="1">Uncharacterized protein</fullName>
    </submittedName>
</protein>
<name>A0AAE0FF82_9CHLO</name>
<comment type="caution">
    <text evidence="1">The sequence shown here is derived from an EMBL/GenBank/DDBJ whole genome shotgun (WGS) entry which is preliminary data.</text>
</comment>